<accession>A0A8S1J1E7</accession>
<dbReference type="AlphaFoldDB" id="A0A8S1J1E7"/>
<evidence type="ECO:0000256" key="1">
    <source>
        <dbReference type="SAM" id="MobiDB-lite"/>
    </source>
</evidence>
<evidence type="ECO:0000313" key="3">
    <source>
        <dbReference type="EMBL" id="CAD7699817.1"/>
    </source>
</evidence>
<dbReference type="OrthoDB" id="414774at2759"/>
<reference evidence="3" key="1">
    <citation type="submission" date="2020-12" db="EMBL/GenBank/DDBJ databases">
        <authorList>
            <person name="Iha C."/>
        </authorList>
    </citation>
    <scope>NUCLEOTIDE SEQUENCE</scope>
</reference>
<dbReference type="PANTHER" id="PTHR45588">
    <property type="entry name" value="TPR DOMAIN-CONTAINING PROTEIN"/>
    <property type="match status" value="1"/>
</dbReference>
<keyword evidence="4" id="KW-1185">Reference proteome</keyword>
<sequence>MPFPVALSALTLACVATGLKQRHGAAKSPPEGEDPDRQCKPSPPPPTFTVLTALWPATLILLLTCALGYGALKWGRSGPPAFDCAPADMAERITLFEKMVRAHAVDSTDQLVPAIFDQGLFLRFGFDELEANRSFEEAVGRDPDCAMCWWGLAYANAPNQNKVPGVPGGPFPVFSEADSAQAAGWTSRGLEIAERKLKADPKSEGLGREAAYLRAMGSRFPPSGRWSGHAQLAGEVRFAQMMLALGTRGTGDADALAMAAEALMNLSPWEYHLGVGEKQPDVSWKGIWGDLVRNAQGGLEDDPGAFDVDLSAALPDLTSVRGREVTATAMKRSARLAERLLLRVLEMDPDHVLALHLHIHITEASTPGRGAGGAEMGEASADKLRGIMPRLGHLTHMPSHNFLRMGRYGDGVDANQEAWEMDLRHSSKCVSPYLPEHNNNMLIYCASMAGMLGAAQRQGQAARDALGKLYPPYVVDGMDWAPLVTVWLRFAQWDRLQAMEEPPLDARGWISQGGYKFSVALWRFAHFLLRAADLEMPKIEGGSRAARKLAAKLSDEKVAAERAFLDLKAVVEEIPEDVKTMPGQGVGIYTQAYGALARIMYLQASAKWELLRGNPDVAVSSMAEAVNVSDALGYMEPPREHQPSRQCLGWVLLQAGRPDEAEAVYRRDLWEFPENAWSLLGLAQSLEAQGPDRKEEADAALDRHRAAWRGGQDGVRLTSSCPMLSSRAS</sequence>
<feature type="signal peptide" evidence="2">
    <location>
        <begin position="1"/>
        <end position="18"/>
    </location>
</feature>
<proteinExistence type="predicted"/>
<dbReference type="Gene3D" id="1.25.40.10">
    <property type="entry name" value="Tetratricopeptide repeat domain"/>
    <property type="match status" value="1"/>
</dbReference>
<feature type="region of interest" description="Disordered" evidence="1">
    <location>
        <begin position="23"/>
        <end position="43"/>
    </location>
</feature>
<evidence type="ECO:0000256" key="2">
    <source>
        <dbReference type="SAM" id="SignalP"/>
    </source>
</evidence>
<protein>
    <submittedName>
        <fullName evidence="3">Uncharacterized protein</fullName>
    </submittedName>
</protein>
<dbReference type="SUPFAM" id="SSF48452">
    <property type="entry name" value="TPR-like"/>
    <property type="match status" value="2"/>
</dbReference>
<gene>
    <name evidence="3" type="ORF">OSTQU699_LOCUS5176</name>
</gene>
<dbReference type="InterPro" id="IPR011990">
    <property type="entry name" value="TPR-like_helical_dom_sf"/>
</dbReference>
<comment type="caution">
    <text evidence="3">The sequence shown here is derived from an EMBL/GenBank/DDBJ whole genome shotgun (WGS) entry which is preliminary data.</text>
</comment>
<organism evidence="3 4">
    <name type="scientific">Ostreobium quekettii</name>
    <dbReference type="NCBI Taxonomy" id="121088"/>
    <lineage>
        <taxon>Eukaryota</taxon>
        <taxon>Viridiplantae</taxon>
        <taxon>Chlorophyta</taxon>
        <taxon>core chlorophytes</taxon>
        <taxon>Ulvophyceae</taxon>
        <taxon>TCBD clade</taxon>
        <taxon>Bryopsidales</taxon>
        <taxon>Ostreobineae</taxon>
        <taxon>Ostreobiaceae</taxon>
        <taxon>Ostreobium</taxon>
    </lineage>
</organism>
<dbReference type="EMBL" id="CAJHUC010001116">
    <property type="protein sequence ID" value="CAD7699817.1"/>
    <property type="molecule type" value="Genomic_DNA"/>
</dbReference>
<evidence type="ECO:0000313" key="4">
    <source>
        <dbReference type="Proteomes" id="UP000708148"/>
    </source>
</evidence>
<keyword evidence="2" id="KW-0732">Signal</keyword>
<name>A0A8S1J1E7_9CHLO</name>
<feature type="chain" id="PRO_5035789023" evidence="2">
    <location>
        <begin position="19"/>
        <end position="729"/>
    </location>
</feature>
<dbReference type="Proteomes" id="UP000708148">
    <property type="component" value="Unassembled WGS sequence"/>
</dbReference>
<dbReference type="PANTHER" id="PTHR45588:SF1">
    <property type="entry name" value="WW DOMAIN-CONTAINING PROTEIN"/>
    <property type="match status" value="1"/>
</dbReference>